<accession>A0A8H9MB02</accession>
<feature type="chain" id="PRO_5034850497" description="Sensor domain-containing protein" evidence="1">
    <location>
        <begin position="28"/>
        <end position="301"/>
    </location>
</feature>
<dbReference type="EMBL" id="BNAV01000001">
    <property type="protein sequence ID" value="GHF31763.1"/>
    <property type="molecule type" value="Genomic_DNA"/>
</dbReference>
<organism evidence="2 3">
    <name type="scientific">Amycolatopsis bartoniae</name>
    <dbReference type="NCBI Taxonomy" id="941986"/>
    <lineage>
        <taxon>Bacteria</taxon>
        <taxon>Bacillati</taxon>
        <taxon>Actinomycetota</taxon>
        <taxon>Actinomycetes</taxon>
        <taxon>Pseudonocardiales</taxon>
        <taxon>Pseudonocardiaceae</taxon>
        <taxon>Amycolatopsis</taxon>
    </lineage>
</organism>
<evidence type="ECO:0000313" key="3">
    <source>
        <dbReference type="Proteomes" id="UP000658656"/>
    </source>
</evidence>
<protein>
    <recommendedName>
        <fullName evidence="4">Sensor domain-containing protein</fullName>
    </recommendedName>
</protein>
<evidence type="ECO:0000313" key="2">
    <source>
        <dbReference type="EMBL" id="GHF31763.1"/>
    </source>
</evidence>
<evidence type="ECO:0008006" key="4">
    <source>
        <dbReference type="Google" id="ProtNLM"/>
    </source>
</evidence>
<keyword evidence="1" id="KW-0732">Signal</keyword>
<dbReference type="AlphaFoldDB" id="A0A8H9MB02"/>
<reference evidence="2" key="2">
    <citation type="submission" date="2020-09" db="EMBL/GenBank/DDBJ databases">
        <authorList>
            <person name="Sun Q."/>
            <person name="Zhou Y."/>
        </authorList>
    </citation>
    <scope>NUCLEOTIDE SEQUENCE</scope>
    <source>
        <strain evidence="2">CGMCC 4.7679</strain>
    </source>
</reference>
<feature type="signal peptide" evidence="1">
    <location>
        <begin position="1"/>
        <end position="27"/>
    </location>
</feature>
<gene>
    <name evidence="2" type="ORF">GCM10017566_00230</name>
</gene>
<name>A0A8H9MB02_9PSEU</name>
<sequence>MKSMRPVWCPIIAAVAVAVTACGAVQADVGGVSGEPAIGPIPKVDSYDDLRFPLDSYHQTPEQRLSVKRADDVLMRDCLRRYGFDYELPDRTGQPALENRVIGIVDQGLATRYGYKPAGYLDHANSVKEAKSKQASWTPEMMSVLNGEGQSKINGVAVPEGGCSAEARTALGRRLDGKPGDENFVYRLEATAGSLAEQDSRVKAAFAKWSSCMAAAGFDYRDPWQANNDPAFSADVATQREIDTATTDVGCRAQHDVNGIWVAVETAYQEQLMAANAEALRSHRSASAEQLQKSETVLSGH</sequence>
<comment type="caution">
    <text evidence="2">The sequence shown here is derived from an EMBL/GenBank/DDBJ whole genome shotgun (WGS) entry which is preliminary data.</text>
</comment>
<dbReference type="OrthoDB" id="4800194at2"/>
<dbReference type="RefSeq" id="WP_145933667.1">
    <property type="nucleotide sequence ID" value="NZ_BNAV01000001.1"/>
</dbReference>
<proteinExistence type="predicted"/>
<keyword evidence="3" id="KW-1185">Reference proteome</keyword>
<dbReference type="Proteomes" id="UP000658656">
    <property type="component" value="Unassembled WGS sequence"/>
</dbReference>
<evidence type="ECO:0000256" key="1">
    <source>
        <dbReference type="SAM" id="SignalP"/>
    </source>
</evidence>
<dbReference type="PROSITE" id="PS51257">
    <property type="entry name" value="PROKAR_LIPOPROTEIN"/>
    <property type="match status" value="1"/>
</dbReference>
<reference evidence="2" key="1">
    <citation type="journal article" date="2014" name="Int. J. Syst. Evol. Microbiol.">
        <title>Complete genome sequence of Corynebacterium casei LMG S-19264T (=DSM 44701T), isolated from a smear-ripened cheese.</title>
        <authorList>
            <consortium name="US DOE Joint Genome Institute (JGI-PGF)"/>
            <person name="Walter F."/>
            <person name="Albersmeier A."/>
            <person name="Kalinowski J."/>
            <person name="Ruckert C."/>
        </authorList>
    </citation>
    <scope>NUCLEOTIDE SEQUENCE</scope>
    <source>
        <strain evidence="2">CGMCC 4.7679</strain>
    </source>
</reference>